<reference evidence="2 3" key="1">
    <citation type="journal article" date="2018" name="Front. Plant Sci.">
        <title>Red Clover (Trifolium pratense) and Zigzag Clover (T. medium) - A Picture of Genomic Similarities and Differences.</title>
        <authorList>
            <person name="Dluhosova J."/>
            <person name="Istvanek J."/>
            <person name="Nedelnik J."/>
            <person name="Repkova J."/>
        </authorList>
    </citation>
    <scope>NUCLEOTIDE SEQUENCE [LARGE SCALE GENOMIC DNA]</scope>
    <source>
        <strain evidence="3">cv. 10/8</strain>
        <tissue evidence="2">Leaf</tissue>
    </source>
</reference>
<protein>
    <submittedName>
        <fullName evidence="2">Uncharacterized protein</fullName>
    </submittedName>
</protein>
<feature type="non-terminal residue" evidence="2">
    <location>
        <position position="56"/>
    </location>
</feature>
<proteinExistence type="predicted"/>
<evidence type="ECO:0000313" key="3">
    <source>
        <dbReference type="Proteomes" id="UP000265520"/>
    </source>
</evidence>
<organism evidence="2 3">
    <name type="scientific">Trifolium medium</name>
    <dbReference type="NCBI Taxonomy" id="97028"/>
    <lineage>
        <taxon>Eukaryota</taxon>
        <taxon>Viridiplantae</taxon>
        <taxon>Streptophyta</taxon>
        <taxon>Embryophyta</taxon>
        <taxon>Tracheophyta</taxon>
        <taxon>Spermatophyta</taxon>
        <taxon>Magnoliopsida</taxon>
        <taxon>eudicotyledons</taxon>
        <taxon>Gunneridae</taxon>
        <taxon>Pentapetalae</taxon>
        <taxon>rosids</taxon>
        <taxon>fabids</taxon>
        <taxon>Fabales</taxon>
        <taxon>Fabaceae</taxon>
        <taxon>Papilionoideae</taxon>
        <taxon>50 kb inversion clade</taxon>
        <taxon>NPAAA clade</taxon>
        <taxon>Hologalegina</taxon>
        <taxon>IRL clade</taxon>
        <taxon>Trifolieae</taxon>
        <taxon>Trifolium</taxon>
    </lineage>
</organism>
<sequence>MSTPQKASRAKGSVERSPPKEVLYTKITEAVPITTVLPERSKKKKRKSSKKEKLTQ</sequence>
<name>A0A392UUS5_9FABA</name>
<accession>A0A392UUS5</accession>
<evidence type="ECO:0000313" key="2">
    <source>
        <dbReference type="EMBL" id="MCI79774.1"/>
    </source>
</evidence>
<feature type="region of interest" description="Disordered" evidence="1">
    <location>
        <begin position="37"/>
        <end position="56"/>
    </location>
</feature>
<dbReference type="Proteomes" id="UP000265520">
    <property type="component" value="Unassembled WGS sequence"/>
</dbReference>
<keyword evidence="3" id="KW-1185">Reference proteome</keyword>
<feature type="compositionally biased region" description="Basic residues" evidence="1">
    <location>
        <begin position="41"/>
        <end position="50"/>
    </location>
</feature>
<evidence type="ECO:0000256" key="1">
    <source>
        <dbReference type="SAM" id="MobiDB-lite"/>
    </source>
</evidence>
<dbReference type="EMBL" id="LXQA010981043">
    <property type="protein sequence ID" value="MCI79774.1"/>
    <property type="molecule type" value="Genomic_DNA"/>
</dbReference>
<feature type="region of interest" description="Disordered" evidence="1">
    <location>
        <begin position="1"/>
        <end position="21"/>
    </location>
</feature>
<comment type="caution">
    <text evidence="2">The sequence shown here is derived from an EMBL/GenBank/DDBJ whole genome shotgun (WGS) entry which is preliminary data.</text>
</comment>
<dbReference type="AlphaFoldDB" id="A0A392UUS5"/>